<dbReference type="Proteomes" id="UP000260721">
    <property type="component" value="Unassembled WGS sequence"/>
</dbReference>
<name>A0A3E3E824_9FIRM</name>
<dbReference type="EMBL" id="QUSK01000001">
    <property type="protein sequence ID" value="RGD78287.1"/>
    <property type="molecule type" value="Genomic_DNA"/>
</dbReference>
<evidence type="ECO:0000313" key="1">
    <source>
        <dbReference type="EMBL" id="RGD78287.1"/>
    </source>
</evidence>
<evidence type="ECO:0000313" key="2">
    <source>
        <dbReference type="Proteomes" id="UP000260721"/>
    </source>
</evidence>
<sequence>MPVKQRISKLCKRFYPMCKTEQYQFEELLAYHCAPTLKGYKIANMFHVSRTLFPCAEEIILEYNEKFRQKGLTFRILQAERPRITFYLYSIDSFIKILKQEKIRVFLERLGYPTHSPTACLDFLEKRMEEATYPHEIGIFLGYPLEDVLGFIQNKPCCCMGAWKVYDQNSVSRCKELFSLFEYVRNQFIRGVENGCRIEQLMETQA</sequence>
<organism evidence="1 2">
    <name type="scientific">Faecalicoccus pleomorphus</name>
    <dbReference type="NCBI Taxonomy" id="1323"/>
    <lineage>
        <taxon>Bacteria</taxon>
        <taxon>Bacillati</taxon>
        <taxon>Bacillota</taxon>
        <taxon>Erysipelotrichia</taxon>
        <taxon>Erysipelotrichales</taxon>
        <taxon>Erysipelotrichaceae</taxon>
        <taxon>Faecalicoccus</taxon>
    </lineage>
</organism>
<protein>
    <submittedName>
        <fullName evidence="1">DUF3793 family protein</fullName>
    </submittedName>
</protein>
<dbReference type="InterPro" id="IPR024523">
    <property type="entry name" value="DUF3793"/>
</dbReference>
<comment type="caution">
    <text evidence="1">The sequence shown here is derived from an EMBL/GenBank/DDBJ whole genome shotgun (WGS) entry which is preliminary data.</text>
</comment>
<dbReference type="AlphaFoldDB" id="A0A3E3E824"/>
<proteinExistence type="predicted"/>
<accession>A0A3E3E824</accession>
<dbReference type="STRING" id="1123313.GCA_000420345_00380"/>
<dbReference type="Pfam" id="PF12672">
    <property type="entry name" value="DUF3793"/>
    <property type="match status" value="1"/>
</dbReference>
<dbReference type="RefSeq" id="WP_117445153.1">
    <property type="nucleotide sequence ID" value="NZ_JAQLXO010000018.1"/>
</dbReference>
<reference evidence="1 2" key="1">
    <citation type="submission" date="2018-08" db="EMBL/GenBank/DDBJ databases">
        <title>A genome reference for cultivated species of the human gut microbiota.</title>
        <authorList>
            <person name="Zou Y."/>
            <person name="Xue W."/>
            <person name="Luo G."/>
        </authorList>
    </citation>
    <scope>NUCLEOTIDE SEQUENCE [LARGE SCALE GENOMIC DNA]</scope>
    <source>
        <strain evidence="1 2">TF08-11</strain>
    </source>
</reference>
<gene>
    <name evidence="1" type="ORF">DXC78_00145</name>
</gene>